<evidence type="ECO:0000313" key="3">
    <source>
        <dbReference type="Proteomes" id="UP000649829"/>
    </source>
</evidence>
<reference evidence="2" key="2">
    <citation type="submission" date="2020-09" db="EMBL/GenBank/DDBJ databases">
        <authorList>
            <person name="Sun Q."/>
            <person name="Zhou Y."/>
        </authorList>
    </citation>
    <scope>NUCLEOTIDE SEQUENCE</scope>
    <source>
        <strain evidence="2">CGMCC 1.6293</strain>
    </source>
</reference>
<dbReference type="Pfam" id="PF00107">
    <property type="entry name" value="ADH_zinc_N"/>
    <property type="match status" value="1"/>
</dbReference>
<dbReference type="SMART" id="SM00829">
    <property type="entry name" value="PKS_ER"/>
    <property type="match status" value="1"/>
</dbReference>
<evidence type="ECO:0000259" key="1">
    <source>
        <dbReference type="SMART" id="SM00829"/>
    </source>
</evidence>
<dbReference type="RefSeq" id="WP_028288691.1">
    <property type="nucleotide sequence ID" value="NZ_BMLF01000008.1"/>
</dbReference>
<dbReference type="Pfam" id="PF08240">
    <property type="entry name" value="ADH_N"/>
    <property type="match status" value="1"/>
</dbReference>
<dbReference type="Gene3D" id="3.40.50.720">
    <property type="entry name" value="NAD(P)-binding Rossmann-like Domain"/>
    <property type="match status" value="1"/>
</dbReference>
<organism evidence="2 3">
    <name type="scientific">Pseudooceanicola nanhaiensis</name>
    <dbReference type="NCBI Taxonomy" id="375761"/>
    <lineage>
        <taxon>Bacteria</taxon>
        <taxon>Pseudomonadati</taxon>
        <taxon>Pseudomonadota</taxon>
        <taxon>Alphaproteobacteria</taxon>
        <taxon>Rhodobacterales</taxon>
        <taxon>Paracoccaceae</taxon>
        <taxon>Pseudooceanicola</taxon>
    </lineage>
</organism>
<dbReference type="PANTHER" id="PTHR43677:SF4">
    <property type="entry name" value="QUINONE OXIDOREDUCTASE-LIKE PROTEIN 2"/>
    <property type="match status" value="1"/>
</dbReference>
<reference evidence="2" key="1">
    <citation type="journal article" date="2014" name="Int. J. Syst. Evol. Microbiol.">
        <title>Complete genome sequence of Corynebacterium casei LMG S-19264T (=DSM 44701T), isolated from a smear-ripened cheese.</title>
        <authorList>
            <consortium name="US DOE Joint Genome Institute (JGI-PGF)"/>
            <person name="Walter F."/>
            <person name="Albersmeier A."/>
            <person name="Kalinowski J."/>
            <person name="Ruckert C."/>
        </authorList>
    </citation>
    <scope>NUCLEOTIDE SEQUENCE</scope>
    <source>
        <strain evidence="2">CGMCC 1.6293</strain>
    </source>
</reference>
<dbReference type="SUPFAM" id="SSF50129">
    <property type="entry name" value="GroES-like"/>
    <property type="match status" value="1"/>
</dbReference>
<protein>
    <submittedName>
        <fullName evidence="2">NADPH:quinone oxidoreductase</fullName>
    </submittedName>
</protein>
<gene>
    <name evidence="2" type="ORF">GCM10011534_43130</name>
</gene>
<accession>A0A917WN69</accession>
<dbReference type="Gene3D" id="3.90.180.10">
    <property type="entry name" value="Medium-chain alcohol dehydrogenases, catalytic domain"/>
    <property type="match status" value="1"/>
</dbReference>
<dbReference type="CDD" id="cd08241">
    <property type="entry name" value="QOR1"/>
    <property type="match status" value="1"/>
</dbReference>
<dbReference type="SUPFAM" id="SSF51735">
    <property type="entry name" value="NAD(P)-binding Rossmann-fold domains"/>
    <property type="match status" value="1"/>
</dbReference>
<dbReference type="InterPro" id="IPR051397">
    <property type="entry name" value="Zn-ADH-like_protein"/>
</dbReference>
<proteinExistence type="predicted"/>
<dbReference type="InterPro" id="IPR011032">
    <property type="entry name" value="GroES-like_sf"/>
</dbReference>
<evidence type="ECO:0000313" key="2">
    <source>
        <dbReference type="EMBL" id="GGM16608.1"/>
    </source>
</evidence>
<feature type="domain" description="Enoyl reductase (ER)" evidence="1">
    <location>
        <begin position="14"/>
        <end position="327"/>
    </location>
</feature>
<dbReference type="InterPro" id="IPR036291">
    <property type="entry name" value="NAD(P)-bd_dom_sf"/>
</dbReference>
<name>A0A917WN69_9RHOB</name>
<dbReference type="AlphaFoldDB" id="A0A917WN69"/>
<keyword evidence="3" id="KW-1185">Reference proteome</keyword>
<comment type="caution">
    <text evidence="2">The sequence shown here is derived from an EMBL/GenBank/DDBJ whole genome shotgun (WGS) entry which is preliminary data.</text>
</comment>
<dbReference type="Proteomes" id="UP000649829">
    <property type="component" value="Unassembled WGS sequence"/>
</dbReference>
<dbReference type="InterPro" id="IPR020843">
    <property type="entry name" value="ER"/>
</dbReference>
<dbReference type="GO" id="GO:0016491">
    <property type="term" value="F:oxidoreductase activity"/>
    <property type="evidence" value="ECO:0007669"/>
    <property type="project" value="InterPro"/>
</dbReference>
<dbReference type="InterPro" id="IPR013149">
    <property type="entry name" value="ADH-like_C"/>
</dbReference>
<dbReference type="InterPro" id="IPR013154">
    <property type="entry name" value="ADH-like_N"/>
</dbReference>
<sequence>MKAIVVREFTDYHGAELAEMADPTLGQGEVVVDLEASETNFPDILYIEGKYQKLPPFPFSPGLAGAGRVSALGDGVDILSVGQKVLVLPQYGTFAEKVVAPASFCFPVPDAMSCETAASFGLVYQTAYFALMDRGQFTPGETVLVLGATGGIGMAAVQLAKALGASRVIAASRGAANAEFLHGIGADTVVDVSGEDMRDALKDGVMAATDGHGADVVIDPVGGAVSAASIRAMAWCGRLVVVGFASGDIPKIGANYLLVKNISASGIQWTDYRARQPERVHAAQAEMFDLWAQGKLSPRITEVLPLADYAVALKALNEGRARGKIILTIG</sequence>
<dbReference type="PANTHER" id="PTHR43677">
    <property type="entry name" value="SHORT-CHAIN DEHYDROGENASE/REDUCTASE"/>
    <property type="match status" value="1"/>
</dbReference>
<dbReference type="EMBL" id="BMLF01000008">
    <property type="protein sequence ID" value="GGM16608.1"/>
    <property type="molecule type" value="Genomic_DNA"/>
</dbReference>